<evidence type="ECO:0000256" key="4">
    <source>
        <dbReference type="ARBA" id="ARBA00022989"/>
    </source>
</evidence>
<comment type="subunit">
    <text evidence="6">May interact with CcsA.</text>
</comment>
<keyword evidence="5 6" id="KW-0472">Membrane</keyword>
<keyword evidence="4 6" id="KW-1133">Transmembrane helix</keyword>
<feature type="domain" description="ResB-like" evidence="8">
    <location>
        <begin position="12"/>
        <end position="271"/>
    </location>
</feature>
<feature type="transmembrane region" description="Helical" evidence="7">
    <location>
        <begin position="372"/>
        <end position="391"/>
    </location>
</feature>
<keyword evidence="3 6" id="KW-0201">Cytochrome c-type biogenesis</keyword>
<feature type="transmembrane region" description="Helical" evidence="7">
    <location>
        <begin position="70"/>
        <end position="92"/>
    </location>
</feature>
<keyword evidence="9" id="KW-0934">Plastid</keyword>
<comment type="similarity">
    <text evidence="6">Belongs to the Ccs1/CcsB family.</text>
</comment>
<keyword evidence="6" id="KW-0793">Thylakoid</keyword>
<geneLocation type="chloroplast" evidence="9"/>
<dbReference type="AlphaFoldDB" id="A0A6B9TNC4"/>
<evidence type="ECO:0000256" key="6">
    <source>
        <dbReference type="HAMAP-Rule" id="MF_01392"/>
    </source>
</evidence>
<name>A0A6B9TNC4_SARFS</name>
<proteinExistence type="inferred from homology"/>
<evidence type="ECO:0000256" key="3">
    <source>
        <dbReference type="ARBA" id="ARBA00022748"/>
    </source>
</evidence>
<evidence type="ECO:0000313" key="10">
    <source>
        <dbReference type="EMBL" id="QJC13468.1"/>
    </source>
</evidence>
<evidence type="ECO:0000259" key="8">
    <source>
        <dbReference type="Pfam" id="PF05140"/>
    </source>
</evidence>
<dbReference type="Pfam" id="PF05140">
    <property type="entry name" value="ResB"/>
    <property type="match status" value="2"/>
</dbReference>
<sequence length="443" mass="51619">MIKRIFKYLANLKLAIIILLLISLLISIGSIIEQNKEVEFYQSNYLTPIFTVPFWKVIIFLGFNNIYNTWWFLILLFLFGFSLASCTILQQLPTLKFSRRYYFYKQVNQYRKLPLKINRSKVFTTHLSYTLLNNQYSIYQQYNSLYAYKGLISRVGPIIVHLSIICILLGSTLESIDGFNSQELIPKTEVFHIQNIIRNGIFSLIPQKTFRINDFWSIYTSNGLIKQFYTDISVLNGQGRETQRKTISVNNPLLLKDLIIYQTDWGVLGLRLKYFTKENSLKVFQVPISKISSSNQKVWISALPNLNSNLKPFIILIKDNRGQLTLYSINGKFIKNVNIGDKLENENVNSFKFTDIISSTGIQIKSDPGIKLIYFGFFFLIISSLISYISFSELWLLYFPRKVISGGKTNRAKIKFNLEFIKFKQSFLNDISYNQDFDNIANY</sequence>
<dbReference type="GO" id="GO:0017004">
    <property type="term" value="P:cytochrome complex assembly"/>
    <property type="evidence" value="ECO:0007669"/>
    <property type="project" value="UniProtKB-UniRule"/>
</dbReference>
<keyword evidence="9" id="KW-0150">Chloroplast</keyword>
<organism evidence="9">
    <name type="scientific">Sargassum fusiforme</name>
    <name type="common">Hijiki seaweed</name>
    <name type="synonym">Cystophyllum fusiforme</name>
    <dbReference type="NCBI Taxonomy" id="590727"/>
    <lineage>
        <taxon>Eukaryota</taxon>
        <taxon>Sar</taxon>
        <taxon>Stramenopiles</taxon>
        <taxon>Ochrophyta</taxon>
        <taxon>PX clade</taxon>
        <taxon>Phaeophyceae</taxon>
        <taxon>Fucales</taxon>
        <taxon>Sargassaceae</taxon>
        <taxon>Sargassum</taxon>
    </lineage>
</organism>
<dbReference type="PANTHER" id="PTHR31566">
    <property type="entry name" value="CYTOCHROME C BIOGENESIS PROTEIN CCS1, CHLOROPLASTIC"/>
    <property type="match status" value="1"/>
</dbReference>
<feature type="transmembrane region" description="Helical" evidence="7">
    <location>
        <begin position="44"/>
        <end position="63"/>
    </location>
</feature>
<feature type="domain" description="ResB-like" evidence="8">
    <location>
        <begin position="319"/>
        <end position="420"/>
    </location>
</feature>
<keyword evidence="2 6" id="KW-0812">Transmembrane</keyword>
<dbReference type="GO" id="GO:0009535">
    <property type="term" value="C:chloroplast thylakoid membrane"/>
    <property type="evidence" value="ECO:0007669"/>
    <property type="project" value="UniProtKB-SubCell"/>
</dbReference>
<reference evidence="10" key="2">
    <citation type="submission" date="2019-12" db="EMBL/GenBank/DDBJ databases">
        <title>The complete chloroplast genome of Sargassum fusiforme.</title>
        <authorList>
            <person name="Liu T."/>
        </authorList>
    </citation>
    <scope>NUCLEOTIDE SEQUENCE</scope>
</reference>
<feature type="transmembrane region" description="Helical" evidence="7">
    <location>
        <begin position="12"/>
        <end position="32"/>
    </location>
</feature>
<dbReference type="HAMAP" id="MF_01392">
    <property type="entry name" value="CytC_Ccs1"/>
    <property type="match status" value="1"/>
</dbReference>
<dbReference type="GeneID" id="55291782"/>
<dbReference type="InterPro" id="IPR007816">
    <property type="entry name" value="ResB-like_domain"/>
</dbReference>
<dbReference type="InterPro" id="IPR023494">
    <property type="entry name" value="Cyt_c_bgen_Ccs1/CcsB/ResB"/>
</dbReference>
<dbReference type="EMBL" id="MN121852">
    <property type="protein sequence ID" value="QHN51218.1"/>
    <property type="molecule type" value="Genomic_DNA"/>
</dbReference>
<evidence type="ECO:0000313" key="9">
    <source>
        <dbReference type="EMBL" id="QHN51218.1"/>
    </source>
</evidence>
<protein>
    <recommendedName>
        <fullName evidence="6">Cytochrome c biogenesis protein Ccs1</fullName>
    </recommendedName>
</protein>
<dbReference type="PANTHER" id="PTHR31566:SF0">
    <property type="entry name" value="CYTOCHROME C BIOGENESIS PROTEIN CCS1, CHLOROPLASTIC"/>
    <property type="match status" value="1"/>
</dbReference>
<comment type="subcellular location">
    <subcellularLocation>
        <location evidence="1">Membrane</location>
        <topology evidence="1">Multi-pass membrane protein</topology>
    </subcellularLocation>
    <subcellularLocation>
        <location evidence="6">Plastid</location>
        <location evidence="6">Chloroplast thylakoid membrane</location>
        <topology evidence="6">Multi-pass membrane protein</topology>
    </subcellularLocation>
</comment>
<evidence type="ECO:0000256" key="2">
    <source>
        <dbReference type="ARBA" id="ARBA00022692"/>
    </source>
</evidence>
<dbReference type="EMBL" id="MN794016">
    <property type="protein sequence ID" value="QJC13468.1"/>
    <property type="molecule type" value="Genomic_DNA"/>
</dbReference>
<evidence type="ECO:0000256" key="5">
    <source>
        <dbReference type="ARBA" id="ARBA00023136"/>
    </source>
</evidence>
<evidence type="ECO:0000256" key="7">
    <source>
        <dbReference type="SAM" id="Phobius"/>
    </source>
</evidence>
<gene>
    <name evidence="6 9" type="primary">ccs1</name>
</gene>
<comment type="function">
    <text evidence="6">Required during biogenesis of c-type cytochromes (cytochrome c6 and cytochrome f) at the step of heme attachment.</text>
</comment>
<dbReference type="RefSeq" id="YP_009828251.1">
    <property type="nucleotide sequence ID" value="NC_048511.1"/>
</dbReference>
<reference evidence="9" key="1">
    <citation type="journal article" date="2019" name="Mitochondrial DNA Part B Resour">
        <title>Characterization of the complete chloroplast genome of Sargassum fusiforme and its phylogenomic position within phaeophyceae.</title>
        <authorList>
            <person name="Zhang Y."/>
            <person name="Wang S."/>
            <person name="Qian W."/>
            <person name="Shi Y."/>
            <person name="Li N."/>
            <person name="Yan X."/>
            <person name="Zou H."/>
            <person name="Wu M."/>
        </authorList>
    </citation>
    <scope>NUCLEOTIDE SEQUENCE</scope>
    <source>
        <strain evidence="9">Fusiforme</strain>
    </source>
</reference>
<accession>A0A6B9TNC4</accession>
<evidence type="ECO:0000256" key="1">
    <source>
        <dbReference type="ARBA" id="ARBA00004141"/>
    </source>
</evidence>